<evidence type="ECO:0000313" key="2">
    <source>
        <dbReference type="EMBL" id="KAL3268642.1"/>
    </source>
</evidence>
<proteinExistence type="predicted"/>
<gene>
    <name evidence="2" type="ORF">HHI36_007746</name>
</gene>
<evidence type="ECO:0000313" key="3">
    <source>
        <dbReference type="Proteomes" id="UP001516400"/>
    </source>
</evidence>
<evidence type="ECO:0000256" key="1">
    <source>
        <dbReference type="SAM" id="MobiDB-lite"/>
    </source>
</evidence>
<dbReference type="Proteomes" id="UP001516400">
    <property type="component" value="Unassembled WGS sequence"/>
</dbReference>
<comment type="caution">
    <text evidence="2">The sequence shown here is derived from an EMBL/GenBank/DDBJ whole genome shotgun (WGS) entry which is preliminary data.</text>
</comment>
<name>A0ABD2MR12_9CUCU</name>
<dbReference type="AlphaFoldDB" id="A0ABD2MR12"/>
<reference evidence="2 3" key="1">
    <citation type="journal article" date="2021" name="BMC Biol.">
        <title>Horizontally acquired antibacterial genes associated with adaptive radiation of ladybird beetles.</title>
        <authorList>
            <person name="Li H.S."/>
            <person name="Tang X.F."/>
            <person name="Huang Y.H."/>
            <person name="Xu Z.Y."/>
            <person name="Chen M.L."/>
            <person name="Du X.Y."/>
            <person name="Qiu B.Y."/>
            <person name="Chen P.T."/>
            <person name="Zhang W."/>
            <person name="Slipinski A."/>
            <person name="Escalona H.E."/>
            <person name="Waterhouse R.M."/>
            <person name="Zwick A."/>
            <person name="Pang H."/>
        </authorList>
    </citation>
    <scope>NUCLEOTIDE SEQUENCE [LARGE SCALE GENOMIC DNA]</scope>
    <source>
        <strain evidence="2">SYSU2018</strain>
    </source>
</reference>
<protein>
    <submittedName>
        <fullName evidence="2">Uncharacterized protein</fullName>
    </submittedName>
</protein>
<sequence>MENVIPDFMGQKNAHILNKMLSLRCFENNVKWICESWCGSESDSEDEELAGFSDEDQEDEKSSIKIEKENRQLKEVVKQLRKENVEMRSGIDSLKKQKDLVKQDSLTKNIVIQGVPTEFISDNKKITENVLKIANRLYVNLSEEDINCYKIGKEANKQIKVAFSNIDINNSIYGD</sequence>
<organism evidence="2 3">
    <name type="scientific">Cryptolaemus montrouzieri</name>
    <dbReference type="NCBI Taxonomy" id="559131"/>
    <lineage>
        <taxon>Eukaryota</taxon>
        <taxon>Metazoa</taxon>
        <taxon>Ecdysozoa</taxon>
        <taxon>Arthropoda</taxon>
        <taxon>Hexapoda</taxon>
        <taxon>Insecta</taxon>
        <taxon>Pterygota</taxon>
        <taxon>Neoptera</taxon>
        <taxon>Endopterygota</taxon>
        <taxon>Coleoptera</taxon>
        <taxon>Polyphaga</taxon>
        <taxon>Cucujiformia</taxon>
        <taxon>Coccinelloidea</taxon>
        <taxon>Coccinellidae</taxon>
        <taxon>Scymninae</taxon>
        <taxon>Scymnini</taxon>
        <taxon>Cryptolaemus</taxon>
    </lineage>
</organism>
<keyword evidence="3" id="KW-1185">Reference proteome</keyword>
<feature type="compositionally biased region" description="Acidic residues" evidence="1">
    <location>
        <begin position="45"/>
        <end position="59"/>
    </location>
</feature>
<dbReference type="EMBL" id="JABFTP020000021">
    <property type="protein sequence ID" value="KAL3268642.1"/>
    <property type="molecule type" value="Genomic_DNA"/>
</dbReference>
<accession>A0ABD2MR12</accession>
<feature type="region of interest" description="Disordered" evidence="1">
    <location>
        <begin position="45"/>
        <end position="65"/>
    </location>
</feature>